<reference evidence="3" key="3">
    <citation type="submission" date="2019-08" db="EMBL/GenBank/DDBJ databases">
        <authorList>
            <consortium name="Photinus pyralis genome working group"/>
            <person name="Fallon T.R."/>
            <person name="Sander Lower S.E."/>
            <person name="Weng J.-K."/>
        </authorList>
    </citation>
    <scope>NUCLEOTIDE SEQUENCE</scope>
    <source>
        <strain evidence="3">1611_PpyrPB1</strain>
        <tissue evidence="3">Whole body</tissue>
    </source>
</reference>
<feature type="compositionally biased region" description="Basic and acidic residues" evidence="1">
    <location>
        <begin position="135"/>
        <end position="144"/>
    </location>
</feature>
<organism evidence="2">
    <name type="scientific">Photinus pyralis</name>
    <name type="common">Common eastern firefly</name>
    <name type="synonym">Lampyris pyralis</name>
    <dbReference type="NCBI Taxonomy" id="7054"/>
    <lineage>
        <taxon>Eukaryota</taxon>
        <taxon>Metazoa</taxon>
        <taxon>Ecdysozoa</taxon>
        <taxon>Arthropoda</taxon>
        <taxon>Hexapoda</taxon>
        <taxon>Insecta</taxon>
        <taxon>Pterygota</taxon>
        <taxon>Neoptera</taxon>
        <taxon>Endopterygota</taxon>
        <taxon>Coleoptera</taxon>
        <taxon>Polyphaga</taxon>
        <taxon>Elateriformia</taxon>
        <taxon>Elateroidea</taxon>
        <taxon>Lampyridae</taxon>
        <taxon>Lampyrinae</taxon>
        <taxon>Photinus</taxon>
    </lineage>
</organism>
<feature type="region of interest" description="Disordered" evidence="1">
    <location>
        <begin position="114"/>
        <end position="172"/>
    </location>
</feature>
<reference evidence="3 4" key="2">
    <citation type="journal article" date="2018" name="Elife">
        <title>Firefly genomes illuminate parallel origins of bioluminescence in beetles.</title>
        <authorList>
            <person name="Fallon T.R."/>
            <person name="Lower S.E."/>
            <person name="Chang C.H."/>
            <person name="Bessho-Uehara M."/>
            <person name="Martin G.J."/>
            <person name="Bewick A.J."/>
            <person name="Behringer M."/>
            <person name="Debat H.J."/>
            <person name="Wong I."/>
            <person name="Day J.C."/>
            <person name="Suvorov A."/>
            <person name="Silva C.J."/>
            <person name="Stanger-Hall K.F."/>
            <person name="Hall D.W."/>
            <person name="Schmitz R.J."/>
            <person name="Nelson D.R."/>
            <person name="Lewis S.M."/>
            <person name="Shigenobu S."/>
            <person name="Bybee S.M."/>
            <person name="Larracuente A.M."/>
            <person name="Oba Y."/>
            <person name="Weng J.K."/>
        </authorList>
    </citation>
    <scope>NUCLEOTIDE SEQUENCE [LARGE SCALE GENOMIC DNA]</scope>
    <source>
        <strain evidence="3">1611_PpyrPB1</strain>
        <tissue evidence="3">Whole body</tissue>
    </source>
</reference>
<evidence type="ECO:0000313" key="4">
    <source>
        <dbReference type="Proteomes" id="UP000327044"/>
    </source>
</evidence>
<feature type="compositionally biased region" description="Basic and acidic residues" evidence="1">
    <location>
        <begin position="160"/>
        <end position="172"/>
    </location>
</feature>
<proteinExistence type="predicted"/>
<dbReference type="AlphaFoldDB" id="A0A1Y1M9F0"/>
<dbReference type="PANTHER" id="PTHR21838">
    <property type="entry name" value="COILED-COIL DOMAIN-CONTAINING PROTEIN 137"/>
    <property type="match status" value="1"/>
</dbReference>
<dbReference type="PANTHER" id="PTHR21838:SF2">
    <property type="entry name" value="COILED-COIL DOMAIN-CONTAINING PROTEIN 137"/>
    <property type="match status" value="1"/>
</dbReference>
<keyword evidence="4" id="KW-1185">Reference proteome</keyword>
<reference evidence="2" key="1">
    <citation type="journal article" date="2016" name="Sci. Rep.">
        <title>Molecular characterization of firefly nuptial gifts: a multi-omics approach sheds light on postcopulatory sexual selection.</title>
        <authorList>
            <person name="Al-Wathiqui N."/>
            <person name="Fallon T.R."/>
            <person name="South A."/>
            <person name="Weng J.K."/>
            <person name="Lewis S.M."/>
        </authorList>
    </citation>
    <scope>NUCLEOTIDE SEQUENCE</scope>
</reference>
<evidence type="ECO:0000256" key="1">
    <source>
        <dbReference type="SAM" id="MobiDB-lite"/>
    </source>
</evidence>
<dbReference type="InParanoid" id="A0A1Y1M9F0"/>
<dbReference type="EMBL" id="VVIM01000009">
    <property type="protein sequence ID" value="KAB0793841.1"/>
    <property type="molecule type" value="Genomic_DNA"/>
</dbReference>
<dbReference type="InterPro" id="IPR026680">
    <property type="entry name" value="CCDC137"/>
</dbReference>
<sequence length="276" mass="32333">MGRKIPGKKHRGVRDPEKQRELRLQSLKGKINAPPVNPDVQEIPRSLNRLIALKKKSSEQRKPKKKRNQFNIEREKGESERDYLSRVESICDDIIEENRHLDFTRNDKTGEIENFTERDEDEAVNNRKRKRDGKLKKLEEELLKPKVTKSQKRKMKRLQKQQERESRDEVDFASKKDNIKFGEIVHAPPNLVKPRYASKEGGAARPGRKNLLLKTIVDDKNDRSKTIDKKGTASKVIDKKGKRKNLPNALRRKMEKQQTEIINAYRMLKSKRQKGD</sequence>
<dbReference type="FunCoup" id="A0A1Y1M9F0">
    <property type="interactions" value="1332"/>
</dbReference>
<dbReference type="Proteomes" id="UP000327044">
    <property type="component" value="Unassembled WGS sequence"/>
</dbReference>
<evidence type="ECO:0000313" key="2">
    <source>
        <dbReference type="EMBL" id="JAV82324.1"/>
    </source>
</evidence>
<dbReference type="GO" id="GO:0005634">
    <property type="term" value="C:nucleus"/>
    <property type="evidence" value="ECO:0007669"/>
    <property type="project" value="TreeGrafter"/>
</dbReference>
<dbReference type="EMBL" id="GEZM01036944">
    <property type="protein sequence ID" value="JAV82324.1"/>
    <property type="molecule type" value="Transcribed_RNA"/>
</dbReference>
<evidence type="ECO:0000313" key="3">
    <source>
        <dbReference type="EMBL" id="KAB0793841.1"/>
    </source>
</evidence>
<name>A0A1Y1M9F0_PHOPY</name>
<evidence type="ECO:0008006" key="5">
    <source>
        <dbReference type="Google" id="ProtNLM"/>
    </source>
</evidence>
<feature type="compositionally biased region" description="Basic residues" evidence="1">
    <location>
        <begin position="146"/>
        <end position="159"/>
    </location>
</feature>
<gene>
    <name evidence="3" type="ORF">PPYR_13461</name>
</gene>
<dbReference type="OrthoDB" id="5876637at2759"/>
<protein>
    <recommendedName>
        <fullName evidence="5">Coiled-coil domain-containing protein 137</fullName>
    </recommendedName>
</protein>
<accession>A0A1Y1M9F0</accession>
<feature type="region of interest" description="Disordered" evidence="1">
    <location>
        <begin position="53"/>
        <end position="80"/>
    </location>
</feature>